<reference evidence="3" key="1">
    <citation type="submission" date="2016-10" db="EMBL/GenBank/DDBJ databases">
        <authorList>
            <person name="Varghese N."/>
            <person name="Submissions S."/>
        </authorList>
    </citation>
    <scope>NUCLEOTIDE SEQUENCE [LARGE SCALE GENOMIC DNA]</scope>
    <source>
        <strain evidence="3">DSM 17038</strain>
    </source>
</reference>
<name>A0A1I2ZX00_9FIRM</name>
<dbReference type="SUPFAM" id="SSF51556">
    <property type="entry name" value="Metallo-dependent hydrolases"/>
    <property type="match status" value="1"/>
</dbReference>
<dbReference type="PANTHER" id="PTHR22642:SF2">
    <property type="entry name" value="PROTEIN LONG AFTER FAR-RED 3"/>
    <property type="match status" value="1"/>
</dbReference>
<dbReference type="STRING" id="341036.SAMN05660649_05150"/>
<accession>A0A1I2ZX00</accession>
<dbReference type="SUPFAM" id="SSF51338">
    <property type="entry name" value="Composite domain of metallo-dependent hydrolases"/>
    <property type="match status" value="1"/>
</dbReference>
<dbReference type="InterPro" id="IPR011059">
    <property type="entry name" value="Metal-dep_hydrolase_composite"/>
</dbReference>
<dbReference type="InterPro" id="IPR032466">
    <property type="entry name" value="Metal_Hydrolase"/>
</dbReference>
<keyword evidence="3" id="KW-1185">Reference proteome</keyword>
<evidence type="ECO:0000259" key="1">
    <source>
        <dbReference type="Pfam" id="PF07969"/>
    </source>
</evidence>
<sequence length="288" mass="32071">MVSSDSASEYYNQPVEERTNLYNDRYNISSLKLMADGSLGARSAWMLEDYSDQPGHTGDPRMTDEEAYTLVKEAAEAGFQVNTHCIGDAANHQILNAYEKVINELGLKDHRFAIEHSQVVALEDIPRFAKLGVIPSMQFVHATSDKNMAEDRVGPERIKGAYAWRKMIDSGSIIPNGTDAPVELVNPYHGLYAAITRMDRDGEPAGGWYPDECLTKEEALRAYTIWGAYAQFEENDIGSIESGKHADFVIIDRDYMNCPDNELKDINAQMTVIAGEVVYTAPGFSLNK</sequence>
<protein>
    <submittedName>
        <fullName evidence="2">Amidohydrolase family protein</fullName>
    </submittedName>
</protein>
<dbReference type="AlphaFoldDB" id="A0A1I2ZX00"/>
<evidence type="ECO:0000313" key="3">
    <source>
        <dbReference type="Proteomes" id="UP000199337"/>
    </source>
</evidence>
<organism evidence="2 3">
    <name type="scientific">Desulfotruncus arcticus DSM 17038</name>
    <dbReference type="NCBI Taxonomy" id="1121424"/>
    <lineage>
        <taxon>Bacteria</taxon>
        <taxon>Bacillati</taxon>
        <taxon>Bacillota</taxon>
        <taxon>Clostridia</taxon>
        <taxon>Eubacteriales</taxon>
        <taxon>Desulfallaceae</taxon>
        <taxon>Desulfotruncus</taxon>
    </lineage>
</organism>
<feature type="domain" description="Amidohydrolase 3" evidence="1">
    <location>
        <begin position="21"/>
        <end position="279"/>
    </location>
</feature>
<dbReference type="Pfam" id="PF07969">
    <property type="entry name" value="Amidohydro_3"/>
    <property type="match status" value="1"/>
</dbReference>
<dbReference type="Gene3D" id="3.20.20.140">
    <property type="entry name" value="Metal-dependent hydrolases"/>
    <property type="match status" value="1"/>
</dbReference>
<dbReference type="Proteomes" id="UP000199337">
    <property type="component" value="Unassembled WGS sequence"/>
</dbReference>
<keyword evidence="2" id="KW-0378">Hydrolase</keyword>
<evidence type="ECO:0000313" key="2">
    <source>
        <dbReference type="EMBL" id="SFH42363.1"/>
    </source>
</evidence>
<proteinExistence type="predicted"/>
<gene>
    <name evidence="2" type="ORF">SAMN05660649_05150</name>
</gene>
<dbReference type="InterPro" id="IPR013108">
    <property type="entry name" value="Amidohydro_3"/>
</dbReference>
<dbReference type="EMBL" id="FOOX01000044">
    <property type="protein sequence ID" value="SFH42363.1"/>
    <property type="molecule type" value="Genomic_DNA"/>
</dbReference>
<dbReference type="PANTHER" id="PTHR22642">
    <property type="entry name" value="IMIDAZOLONEPROPIONASE"/>
    <property type="match status" value="1"/>
</dbReference>
<dbReference type="GO" id="GO:0016810">
    <property type="term" value="F:hydrolase activity, acting on carbon-nitrogen (but not peptide) bonds"/>
    <property type="evidence" value="ECO:0007669"/>
    <property type="project" value="InterPro"/>
</dbReference>